<feature type="region of interest" description="Disordered" evidence="1">
    <location>
        <begin position="88"/>
        <end position="110"/>
    </location>
</feature>
<feature type="compositionally biased region" description="Polar residues" evidence="1">
    <location>
        <begin position="130"/>
        <end position="141"/>
    </location>
</feature>
<evidence type="ECO:0000256" key="2">
    <source>
        <dbReference type="SAM" id="SignalP"/>
    </source>
</evidence>
<evidence type="ECO:0000313" key="4">
    <source>
        <dbReference type="Proteomes" id="UP000799424"/>
    </source>
</evidence>
<feature type="chain" id="PRO_5025639182" evidence="2">
    <location>
        <begin position="28"/>
        <end position="179"/>
    </location>
</feature>
<evidence type="ECO:0000313" key="3">
    <source>
        <dbReference type="EMBL" id="KAF2831669.1"/>
    </source>
</evidence>
<dbReference type="AlphaFoldDB" id="A0A6A7AG68"/>
<name>A0A6A7AG68_9PLEO</name>
<feature type="compositionally biased region" description="Polar residues" evidence="1">
    <location>
        <begin position="88"/>
        <end position="103"/>
    </location>
</feature>
<keyword evidence="2" id="KW-0732">Signal</keyword>
<gene>
    <name evidence="3" type="ORF">CC86DRAFT_142299</name>
</gene>
<feature type="compositionally biased region" description="Low complexity" evidence="1">
    <location>
        <begin position="145"/>
        <end position="156"/>
    </location>
</feature>
<feature type="region of interest" description="Disordered" evidence="1">
    <location>
        <begin position="130"/>
        <end position="156"/>
    </location>
</feature>
<proteinExistence type="predicted"/>
<reference evidence="3" key="1">
    <citation type="journal article" date="2020" name="Stud. Mycol.">
        <title>101 Dothideomycetes genomes: a test case for predicting lifestyles and emergence of pathogens.</title>
        <authorList>
            <person name="Haridas S."/>
            <person name="Albert R."/>
            <person name="Binder M."/>
            <person name="Bloem J."/>
            <person name="Labutti K."/>
            <person name="Salamov A."/>
            <person name="Andreopoulos B."/>
            <person name="Baker S."/>
            <person name="Barry K."/>
            <person name="Bills G."/>
            <person name="Bluhm B."/>
            <person name="Cannon C."/>
            <person name="Castanera R."/>
            <person name="Culley D."/>
            <person name="Daum C."/>
            <person name="Ezra D."/>
            <person name="Gonzalez J."/>
            <person name="Henrissat B."/>
            <person name="Kuo A."/>
            <person name="Liang C."/>
            <person name="Lipzen A."/>
            <person name="Lutzoni F."/>
            <person name="Magnuson J."/>
            <person name="Mondo S."/>
            <person name="Nolan M."/>
            <person name="Ohm R."/>
            <person name="Pangilinan J."/>
            <person name="Park H.-J."/>
            <person name="Ramirez L."/>
            <person name="Alfaro M."/>
            <person name="Sun H."/>
            <person name="Tritt A."/>
            <person name="Yoshinaga Y."/>
            <person name="Zwiers L.-H."/>
            <person name="Turgeon B."/>
            <person name="Goodwin S."/>
            <person name="Spatafora J."/>
            <person name="Crous P."/>
            <person name="Grigoriev I."/>
        </authorList>
    </citation>
    <scope>NUCLEOTIDE SEQUENCE</scope>
    <source>
        <strain evidence="3">CBS 113818</strain>
    </source>
</reference>
<dbReference type="EMBL" id="MU006218">
    <property type="protein sequence ID" value="KAF2831669.1"/>
    <property type="molecule type" value="Genomic_DNA"/>
</dbReference>
<evidence type="ECO:0000256" key="1">
    <source>
        <dbReference type="SAM" id="MobiDB-lite"/>
    </source>
</evidence>
<accession>A0A6A7AG68</accession>
<sequence length="179" mass="17466">MRKSLLHHTTLPFLSLLGLSTPQTVNWNPTNGFTVDNAATSSQEVLLPASSSASVNPIPPPIRSSLQVATSSPAGLTRTPAVSSFSVTLPTPSASPGTVSTPLSGTSVGSSAANSAASSGILTASSSSANGNLTTSASASRGPTAASSASQVQSSGGAVPMKRLGYVGVLAGAAGVIVF</sequence>
<feature type="signal peptide" evidence="2">
    <location>
        <begin position="1"/>
        <end position="27"/>
    </location>
</feature>
<keyword evidence="4" id="KW-1185">Reference proteome</keyword>
<protein>
    <submittedName>
        <fullName evidence="3">Uncharacterized protein</fullName>
    </submittedName>
</protein>
<dbReference type="Proteomes" id="UP000799424">
    <property type="component" value="Unassembled WGS sequence"/>
</dbReference>
<organism evidence="3 4">
    <name type="scientific">Ophiobolus disseminans</name>
    <dbReference type="NCBI Taxonomy" id="1469910"/>
    <lineage>
        <taxon>Eukaryota</taxon>
        <taxon>Fungi</taxon>
        <taxon>Dikarya</taxon>
        <taxon>Ascomycota</taxon>
        <taxon>Pezizomycotina</taxon>
        <taxon>Dothideomycetes</taxon>
        <taxon>Pleosporomycetidae</taxon>
        <taxon>Pleosporales</taxon>
        <taxon>Pleosporineae</taxon>
        <taxon>Phaeosphaeriaceae</taxon>
        <taxon>Ophiobolus</taxon>
    </lineage>
</organism>